<keyword evidence="11" id="KW-0472">Membrane</keyword>
<feature type="compositionally biased region" description="Basic and acidic residues" evidence="10">
    <location>
        <begin position="1"/>
        <end position="10"/>
    </location>
</feature>
<accession>E1JTY0</accession>
<evidence type="ECO:0000256" key="3">
    <source>
        <dbReference type="ARBA" id="ARBA00012438"/>
    </source>
</evidence>
<dbReference type="InterPro" id="IPR005467">
    <property type="entry name" value="His_kinase_dom"/>
</dbReference>
<evidence type="ECO:0000256" key="10">
    <source>
        <dbReference type="SAM" id="MobiDB-lite"/>
    </source>
</evidence>
<dbReference type="PANTHER" id="PTHR43065">
    <property type="entry name" value="SENSOR HISTIDINE KINASE"/>
    <property type="match status" value="1"/>
</dbReference>
<evidence type="ECO:0000256" key="5">
    <source>
        <dbReference type="ARBA" id="ARBA00022679"/>
    </source>
</evidence>
<evidence type="ECO:0000256" key="7">
    <source>
        <dbReference type="ARBA" id="ARBA00022777"/>
    </source>
</evidence>
<proteinExistence type="predicted"/>
<feature type="domain" description="PAC" evidence="14">
    <location>
        <begin position="381"/>
        <end position="433"/>
    </location>
</feature>
<dbReference type="PRINTS" id="PR00344">
    <property type="entry name" value="BCTRLSENSOR"/>
</dbReference>
<dbReference type="Gene3D" id="3.30.565.10">
    <property type="entry name" value="Histidine kinase-like ATPase, C-terminal domain"/>
    <property type="match status" value="1"/>
</dbReference>
<dbReference type="Gene3D" id="1.10.287.130">
    <property type="match status" value="1"/>
</dbReference>
<keyword evidence="17" id="KW-1185">Reference proteome</keyword>
<dbReference type="SMART" id="SM00304">
    <property type="entry name" value="HAMP"/>
    <property type="match status" value="1"/>
</dbReference>
<evidence type="ECO:0000256" key="9">
    <source>
        <dbReference type="ARBA" id="ARBA00023012"/>
    </source>
</evidence>
<dbReference type="InterPro" id="IPR013656">
    <property type="entry name" value="PAS_4"/>
</dbReference>
<keyword evidence="11" id="KW-0812">Transmembrane</keyword>
<dbReference type="InterPro" id="IPR000700">
    <property type="entry name" value="PAS-assoc_C"/>
</dbReference>
<evidence type="ECO:0000313" key="17">
    <source>
        <dbReference type="Proteomes" id="UP000006250"/>
    </source>
</evidence>
<dbReference type="InterPro" id="IPR003594">
    <property type="entry name" value="HATPase_dom"/>
</dbReference>
<dbReference type="SUPFAM" id="SSF47384">
    <property type="entry name" value="Homodimeric domain of signal transducing histidine kinase"/>
    <property type="match status" value="1"/>
</dbReference>
<dbReference type="InterPro" id="IPR036890">
    <property type="entry name" value="HATPase_C_sf"/>
</dbReference>
<dbReference type="CDD" id="cd00082">
    <property type="entry name" value="HisKA"/>
    <property type="match status" value="1"/>
</dbReference>
<dbReference type="NCBIfam" id="TIGR00229">
    <property type="entry name" value="sensory_box"/>
    <property type="match status" value="1"/>
</dbReference>
<evidence type="ECO:0000256" key="2">
    <source>
        <dbReference type="ARBA" id="ARBA00004370"/>
    </source>
</evidence>
<evidence type="ECO:0000259" key="15">
    <source>
        <dbReference type="PROSITE" id="PS50885"/>
    </source>
</evidence>
<dbReference type="PROSITE" id="PS50112">
    <property type="entry name" value="PAS"/>
    <property type="match status" value="1"/>
</dbReference>
<keyword evidence="4" id="KW-0597">Phosphoprotein</keyword>
<evidence type="ECO:0000256" key="1">
    <source>
        <dbReference type="ARBA" id="ARBA00000085"/>
    </source>
</evidence>
<dbReference type="GO" id="GO:0000155">
    <property type="term" value="F:phosphorelay sensor kinase activity"/>
    <property type="evidence" value="ECO:0007669"/>
    <property type="project" value="InterPro"/>
</dbReference>
<keyword evidence="11" id="KW-1133">Transmembrane helix</keyword>
<evidence type="ECO:0000256" key="4">
    <source>
        <dbReference type="ARBA" id="ARBA00022553"/>
    </source>
</evidence>
<dbReference type="Pfam" id="PF02518">
    <property type="entry name" value="HATPase_c"/>
    <property type="match status" value="1"/>
</dbReference>
<dbReference type="SUPFAM" id="SSF55874">
    <property type="entry name" value="ATPase domain of HSP90 chaperone/DNA topoisomerase II/histidine kinase"/>
    <property type="match status" value="1"/>
</dbReference>
<keyword evidence="9" id="KW-0902">Two-component regulatory system</keyword>
<dbReference type="PROSITE" id="PS50113">
    <property type="entry name" value="PAC"/>
    <property type="match status" value="1"/>
</dbReference>
<evidence type="ECO:0000256" key="11">
    <source>
        <dbReference type="SAM" id="Phobius"/>
    </source>
</evidence>
<dbReference type="PANTHER" id="PTHR43065:SF46">
    <property type="entry name" value="C4-DICARBOXYLATE TRANSPORT SENSOR PROTEIN DCTB"/>
    <property type="match status" value="1"/>
</dbReference>
<dbReference type="PROSITE" id="PS50109">
    <property type="entry name" value="HIS_KIN"/>
    <property type="match status" value="1"/>
</dbReference>
<evidence type="ECO:0000259" key="13">
    <source>
        <dbReference type="PROSITE" id="PS50112"/>
    </source>
</evidence>
<keyword evidence="8" id="KW-0067">ATP-binding</keyword>
<dbReference type="InterPro" id="IPR003660">
    <property type="entry name" value="HAMP_dom"/>
</dbReference>
<gene>
    <name evidence="16" type="ORF">DesfrDRAFT_1079</name>
</gene>
<protein>
    <recommendedName>
        <fullName evidence="3">histidine kinase</fullName>
        <ecNumber evidence="3">2.7.13.3</ecNumber>
    </recommendedName>
</protein>
<dbReference type="Pfam" id="PF00672">
    <property type="entry name" value="HAMP"/>
    <property type="match status" value="1"/>
</dbReference>
<dbReference type="GO" id="GO:0016020">
    <property type="term" value="C:membrane"/>
    <property type="evidence" value="ECO:0007669"/>
    <property type="project" value="UniProtKB-SubCell"/>
</dbReference>
<keyword evidence="7 16" id="KW-0418">Kinase</keyword>
<dbReference type="Pfam" id="PF08448">
    <property type="entry name" value="PAS_4"/>
    <property type="match status" value="1"/>
</dbReference>
<organism evidence="16 17">
    <name type="scientific">Solidesulfovibrio fructosivorans JJ]</name>
    <dbReference type="NCBI Taxonomy" id="596151"/>
    <lineage>
        <taxon>Bacteria</taxon>
        <taxon>Pseudomonadati</taxon>
        <taxon>Thermodesulfobacteriota</taxon>
        <taxon>Desulfovibrionia</taxon>
        <taxon>Desulfovibrionales</taxon>
        <taxon>Desulfovibrionaceae</taxon>
        <taxon>Solidesulfovibrio</taxon>
    </lineage>
</organism>
<evidence type="ECO:0000313" key="16">
    <source>
        <dbReference type="EMBL" id="EFL52259.1"/>
    </source>
</evidence>
<evidence type="ECO:0000259" key="14">
    <source>
        <dbReference type="PROSITE" id="PS50113"/>
    </source>
</evidence>
<dbReference type="eggNOG" id="COG3850">
    <property type="taxonomic scope" value="Bacteria"/>
</dbReference>
<dbReference type="InterPro" id="IPR035965">
    <property type="entry name" value="PAS-like_dom_sf"/>
</dbReference>
<dbReference type="InterPro" id="IPR000014">
    <property type="entry name" value="PAS"/>
</dbReference>
<keyword evidence="6" id="KW-0547">Nucleotide-binding</keyword>
<dbReference type="InterPro" id="IPR004358">
    <property type="entry name" value="Sig_transdc_His_kin-like_C"/>
</dbReference>
<dbReference type="GO" id="GO:0006355">
    <property type="term" value="P:regulation of DNA-templated transcription"/>
    <property type="evidence" value="ECO:0007669"/>
    <property type="project" value="InterPro"/>
</dbReference>
<dbReference type="InterPro" id="IPR036097">
    <property type="entry name" value="HisK_dim/P_sf"/>
</dbReference>
<dbReference type="EC" id="2.7.13.3" evidence="3"/>
<evidence type="ECO:0000259" key="12">
    <source>
        <dbReference type="PROSITE" id="PS50109"/>
    </source>
</evidence>
<comment type="catalytic activity">
    <reaction evidence="1">
        <text>ATP + protein L-histidine = ADP + protein N-phospho-L-histidine.</text>
        <dbReference type="EC" id="2.7.13.3"/>
    </reaction>
</comment>
<dbReference type="InterPro" id="IPR003661">
    <property type="entry name" value="HisK_dim/P_dom"/>
</dbReference>
<comment type="subcellular location">
    <subcellularLocation>
        <location evidence="2">Membrane</location>
    </subcellularLocation>
</comment>
<dbReference type="SUPFAM" id="SSF55785">
    <property type="entry name" value="PYP-like sensor domain (PAS domain)"/>
    <property type="match status" value="2"/>
</dbReference>
<sequence>MDMDKEHETGDAAQPQKPRPDKGTGAALARFAASAGRVFLQIRCSLITKLAIISGAALMFFFFLWSHLNIGAMERLSMENTVSDINRLGTTIILGLHDSMLTYAPDATQEIVRNIGSQAAIKSIRIYNKRGEIKYSKDASEIGTDTDIKQEACYVCHRKEPPLFDVGIKARTRFFTDAQDQKCIGIIFPIVNDPSCSGDPCHVHPPGKKILGLLDMAVSLAGTETTLSRFTGINFLMALAIAGALFLILFLCMHLLVNAPVRKMMRATRAIAAGGEFTGVDLRQCDEMGELGRAITTMGREVLAKQAELARQMKRYQDLFEHVPCVITVQDKDLRLVSYNQFFAGEFHASPGQYCYKAYKGLDAPCPGCPVMRTFKDGLPHATEEITLDKDGNPRSFFVSTAPMPDADGNIATVMEMSLDITASKYLEAELERSRKKYLAIFSCIPTALFVLDREDLTILECNATAEEVYGYTQAELIGQNFLDLFYNRDRSGHERSIRERHAIDRARHCRKSGAIIYVSIRVSTTTFPDSQVYLVSATDITRRLETEQQLIQASKMATLGEMATSVAHELNQPMTVIQTISEYLMRKTRRGEPVSPELFQEMAEGIGKHIARATRIITHMREFGRKSDLTVGPVNLGDVLMHTMEFFNQQLKVRNIEVATDIAPDLPPVSADAGRLEQVFMNLLLNARDAIEERGPAAGGKTEKRITLRVYRDGDQVAAAIADTGPGIAPDIQDKIFEPFFTTKPVGKGTGLGLSISYGIIKDYGGTIEMASEPGQGARCIVRLPIRKPDTGQTA</sequence>
<dbReference type="Pfam" id="PF00989">
    <property type="entry name" value="PAS"/>
    <property type="match status" value="1"/>
</dbReference>
<dbReference type="STRING" id="596151.DesfrDRAFT_1079"/>
<evidence type="ECO:0000256" key="8">
    <source>
        <dbReference type="ARBA" id="ARBA00022840"/>
    </source>
</evidence>
<feature type="domain" description="HAMP" evidence="15">
    <location>
        <begin position="255"/>
        <end position="307"/>
    </location>
</feature>
<dbReference type="Gene3D" id="3.30.450.20">
    <property type="entry name" value="PAS domain"/>
    <property type="match status" value="2"/>
</dbReference>
<dbReference type="SMART" id="SM00387">
    <property type="entry name" value="HATPase_c"/>
    <property type="match status" value="1"/>
</dbReference>
<dbReference type="SMART" id="SM00388">
    <property type="entry name" value="HisKA"/>
    <property type="match status" value="1"/>
</dbReference>
<reference evidence="16 17" key="1">
    <citation type="submission" date="2010-08" db="EMBL/GenBank/DDBJ databases">
        <title>The draft genome of Desulfovibrio fructosovorans JJ.</title>
        <authorList>
            <consortium name="US DOE Joint Genome Institute (JGI-PGF)"/>
            <person name="Lucas S."/>
            <person name="Copeland A."/>
            <person name="Lapidus A."/>
            <person name="Cheng J.-F."/>
            <person name="Bruce D."/>
            <person name="Goodwin L."/>
            <person name="Pitluck S."/>
            <person name="Land M.L."/>
            <person name="Hauser L."/>
            <person name="Chang Y.-J."/>
            <person name="Jeffries C."/>
            <person name="Wall J.D."/>
            <person name="Stahl D.A."/>
            <person name="Arkin A.P."/>
            <person name="Dehal P."/>
            <person name="Stolyar S.M."/>
            <person name="Hazen T.C."/>
            <person name="Woyke T.J."/>
        </authorList>
    </citation>
    <scope>NUCLEOTIDE SEQUENCE [LARGE SCALE GENOMIC DNA]</scope>
    <source>
        <strain evidence="16 17">JJ</strain>
    </source>
</reference>
<dbReference type="InterPro" id="IPR013767">
    <property type="entry name" value="PAS_fold"/>
</dbReference>
<feature type="domain" description="Histidine kinase" evidence="12">
    <location>
        <begin position="566"/>
        <end position="789"/>
    </location>
</feature>
<dbReference type="AlphaFoldDB" id="E1JTY0"/>
<dbReference type="RefSeq" id="WP_005991855.1">
    <property type="nucleotide sequence ID" value="NZ_AECZ01000005.1"/>
</dbReference>
<dbReference type="Proteomes" id="UP000006250">
    <property type="component" value="Unassembled WGS sequence"/>
</dbReference>
<dbReference type="SMART" id="SM00091">
    <property type="entry name" value="PAS"/>
    <property type="match status" value="1"/>
</dbReference>
<dbReference type="Pfam" id="PF00512">
    <property type="entry name" value="HisKA"/>
    <property type="match status" value="1"/>
</dbReference>
<dbReference type="Gene3D" id="6.10.340.10">
    <property type="match status" value="1"/>
</dbReference>
<evidence type="ECO:0000256" key="6">
    <source>
        <dbReference type="ARBA" id="ARBA00022741"/>
    </source>
</evidence>
<name>E1JTY0_SOLFR</name>
<dbReference type="GO" id="GO:0005524">
    <property type="term" value="F:ATP binding"/>
    <property type="evidence" value="ECO:0007669"/>
    <property type="project" value="UniProtKB-KW"/>
</dbReference>
<feature type="region of interest" description="Disordered" evidence="10">
    <location>
        <begin position="1"/>
        <end position="24"/>
    </location>
</feature>
<dbReference type="Gene3D" id="3.30.450.290">
    <property type="match status" value="1"/>
</dbReference>
<dbReference type="CDD" id="cd06225">
    <property type="entry name" value="HAMP"/>
    <property type="match status" value="1"/>
</dbReference>
<feature type="domain" description="PAS" evidence="13">
    <location>
        <begin position="434"/>
        <end position="507"/>
    </location>
</feature>
<dbReference type="CDD" id="cd00130">
    <property type="entry name" value="PAS"/>
    <property type="match status" value="1"/>
</dbReference>
<feature type="transmembrane region" description="Helical" evidence="11">
    <location>
        <begin position="235"/>
        <end position="257"/>
    </location>
</feature>
<dbReference type="eggNOG" id="COG4191">
    <property type="taxonomic scope" value="Bacteria"/>
</dbReference>
<comment type="caution">
    <text evidence="16">The sequence shown here is derived from an EMBL/GenBank/DDBJ whole genome shotgun (WGS) entry which is preliminary data.</text>
</comment>
<dbReference type="PROSITE" id="PS50885">
    <property type="entry name" value="HAMP"/>
    <property type="match status" value="1"/>
</dbReference>
<feature type="transmembrane region" description="Helical" evidence="11">
    <location>
        <begin position="46"/>
        <end position="68"/>
    </location>
</feature>
<keyword evidence="5" id="KW-0808">Transferase</keyword>
<dbReference type="EMBL" id="AECZ01000005">
    <property type="protein sequence ID" value="EFL52259.1"/>
    <property type="molecule type" value="Genomic_DNA"/>
</dbReference>